<evidence type="ECO:0000256" key="1">
    <source>
        <dbReference type="SAM" id="Phobius"/>
    </source>
</evidence>
<feature type="transmembrane region" description="Helical" evidence="1">
    <location>
        <begin position="53"/>
        <end position="76"/>
    </location>
</feature>
<reference evidence="2 3" key="1">
    <citation type="submission" date="2022-12" db="EMBL/GenBank/DDBJ databases">
        <title>Dasania phycosphaerae sp. nov., isolated from particulate material of the south coast of Korea.</title>
        <authorList>
            <person name="Jiang Y."/>
        </authorList>
    </citation>
    <scope>NUCLEOTIDE SEQUENCE [LARGE SCALE GENOMIC DNA]</scope>
    <source>
        <strain evidence="2 3">GY-19</strain>
    </source>
</reference>
<dbReference type="Proteomes" id="UP001069090">
    <property type="component" value="Unassembled WGS sequence"/>
</dbReference>
<dbReference type="AlphaFoldDB" id="A0A9J6RKT8"/>
<evidence type="ECO:0000313" key="3">
    <source>
        <dbReference type="Proteomes" id="UP001069090"/>
    </source>
</evidence>
<gene>
    <name evidence="2" type="ORF">O0V09_07015</name>
</gene>
<name>A0A9J6RKT8_9GAMM</name>
<feature type="transmembrane region" description="Helical" evidence="1">
    <location>
        <begin position="120"/>
        <end position="138"/>
    </location>
</feature>
<keyword evidence="1" id="KW-0472">Membrane</keyword>
<keyword evidence="1" id="KW-1133">Transmembrane helix</keyword>
<evidence type="ECO:0000313" key="2">
    <source>
        <dbReference type="EMBL" id="MCZ0864945.1"/>
    </source>
</evidence>
<protein>
    <submittedName>
        <fullName evidence="2">Uncharacterized protein</fullName>
    </submittedName>
</protein>
<sequence length="140" mass="15727">MKSSNRVIIILCSTFIMMSILFPPYSRLDVFSGFYFIFGKSASRHLEIDHVRLGVIVLCIILSTIIAVTASSMNAFQNMQIALTKFIKSPAMTKIFYASKAGLDKLLKAGSAAWMFIEKYWIWAFIIAAILKAISFGIRN</sequence>
<accession>A0A9J6RKT8</accession>
<keyword evidence="1" id="KW-0812">Transmembrane</keyword>
<dbReference type="RefSeq" id="WP_258331098.1">
    <property type="nucleotide sequence ID" value="NZ_JAPTGG010000004.1"/>
</dbReference>
<organism evidence="2 3">
    <name type="scientific">Dasania phycosphaerae</name>
    <dbReference type="NCBI Taxonomy" id="2950436"/>
    <lineage>
        <taxon>Bacteria</taxon>
        <taxon>Pseudomonadati</taxon>
        <taxon>Pseudomonadota</taxon>
        <taxon>Gammaproteobacteria</taxon>
        <taxon>Cellvibrionales</taxon>
        <taxon>Spongiibacteraceae</taxon>
        <taxon>Dasania</taxon>
    </lineage>
</organism>
<comment type="caution">
    <text evidence="2">The sequence shown here is derived from an EMBL/GenBank/DDBJ whole genome shotgun (WGS) entry which is preliminary data.</text>
</comment>
<proteinExistence type="predicted"/>
<feature type="transmembrane region" description="Helical" evidence="1">
    <location>
        <begin position="7"/>
        <end position="25"/>
    </location>
</feature>
<keyword evidence="3" id="KW-1185">Reference proteome</keyword>
<dbReference type="EMBL" id="JAPTGG010000004">
    <property type="protein sequence ID" value="MCZ0864945.1"/>
    <property type="molecule type" value="Genomic_DNA"/>
</dbReference>